<dbReference type="eggNOG" id="KOG1729">
    <property type="taxonomic scope" value="Eukaryota"/>
</dbReference>
<feature type="region of interest" description="Disordered" evidence="5">
    <location>
        <begin position="113"/>
        <end position="158"/>
    </location>
</feature>
<sequence>MSIPINLNDDLFEWQDDAEVTSCFICDRPYNIFFNRRHHCRKCGKVVCGDCSSQFISYFPNTPIVTEPHVVFPQYSKPHTKYRTCDQCVEEILMIRRALFNSDIRSHTTTIASSVETDHEDNNNGAVSGGGGGGGGDDVHGDIHSDGNNDGGDNNSLTKHVSHQYTRHLHNSTPSLRATHDSSSDSNLCPVCATNLLKLYIADIHSHAQDKTYLQKISNEDYEKFKEFHINQCLTNFDFDTNHSNRFSPDNSKTLKNKMLVYNIPPIPKPMYENIESGSNSLPIEKANKSEEIKGDAYDDEDEDDDEEEEEEDNECVICLESLNPGDKVGRLECLCVFHYKCIKDWFNKKGYGECPVHFLHK</sequence>
<name>A0A1D8PU28_CANAL</name>
<dbReference type="FunCoup" id="A0A1D8PU28">
    <property type="interactions" value="23"/>
</dbReference>
<evidence type="ECO:0000256" key="2">
    <source>
        <dbReference type="ARBA" id="ARBA00022771"/>
    </source>
</evidence>
<accession>A0A1D8PU28</accession>
<evidence type="ECO:0000313" key="10">
    <source>
        <dbReference type="Proteomes" id="UP000000559"/>
    </source>
</evidence>
<evidence type="ECO:0000259" key="7">
    <source>
        <dbReference type="PROSITE" id="PS50178"/>
    </source>
</evidence>
<dbReference type="GO" id="GO:0016874">
    <property type="term" value="F:ligase activity"/>
    <property type="evidence" value="ECO:0007669"/>
    <property type="project" value="UniProtKB-KW"/>
</dbReference>
<keyword evidence="3" id="KW-0862">Zinc</keyword>
<dbReference type="CGD" id="CAL0000176251">
    <property type="gene designation" value="orf19.7547"/>
</dbReference>
<feature type="compositionally biased region" description="Basic and acidic residues" evidence="5">
    <location>
        <begin position="137"/>
        <end position="147"/>
    </location>
</feature>
<dbReference type="PANTHER" id="PTHR23164:SF29">
    <property type="entry name" value="E3 UBIQUITIN-PROTEIN LIGASE PIB1"/>
    <property type="match status" value="1"/>
</dbReference>
<dbReference type="SUPFAM" id="SSF57850">
    <property type="entry name" value="RING/U-box"/>
    <property type="match status" value="1"/>
</dbReference>
<dbReference type="GO" id="GO:0032266">
    <property type="term" value="F:phosphatidylinositol-3-phosphate binding"/>
    <property type="evidence" value="ECO:0007669"/>
    <property type="project" value="UniProtKB-ARBA"/>
</dbReference>
<dbReference type="Pfam" id="PF13639">
    <property type="entry name" value="zf-RING_2"/>
    <property type="match status" value="1"/>
</dbReference>
<evidence type="ECO:0000313" key="9">
    <source>
        <dbReference type="EMBL" id="AOW31632.1"/>
    </source>
</evidence>
<feature type="compositionally biased region" description="Acidic residues" evidence="5">
    <location>
        <begin position="298"/>
        <end position="313"/>
    </location>
</feature>
<dbReference type="Gene3D" id="3.30.40.10">
    <property type="entry name" value="Zinc/RING finger domain, C3HC4 (zinc finger)"/>
    <property type="match status" value="2"/>
</dbReference>
<dbReference type="SMART" id="SM00184">
    <property type="entry name" value="RING"/>
    <property type="match status" value="1"/>
</dbReference>
<dbReference type="InParanoid" id="A0A1D8PU28"/>
<dbReference type="Proteomes" id="UP000000559">
    <property type="component" value="Chromosome R"/>
</dbReference>
<keyword evidence="9" id="KW-0436">Ligase</keyword>
<dbReference type="AlphaFoldDB" id="A0A1D8PU28"/>
<dbReference type="SUPFAM" id="SSF57903">
    <property type="entry name" value="FYVE/PHD zinc finger"/>
    <property type="match status" value="1"/>
</dbReference>
<dbReference type="GO" id="GO:0016567">
    <property type="term" value="P:protein ubiquitination"/>
    <property type="evidence" value="ECO:0000318"/>
    <property type="project" value="GO_Central"/>
</dbReference>
<dbReference type="RefSeq" id="XP_719309.1">
    <property type="nucleotide sequence ID" value="XM_714216.1"/>
</dbReference>
<dbReference type="EMBL" id="CP017630">
    <property type="protein sequence ID" value="AOW31632.1"/>
    <property type="molecule type" value="Genomic_DNA"/>
</dbReference>
<dbReference type="InterPro" id="IPR011011">
    <property type="entry name" value="Znf_FYVE_PHD"/>
</dbReference>
<keyword evidence="2 4" id="KW-0863">Zinc-finger</keyword>
<feature type="compositionally biased region" description="Gly residues" evidence="5">
    <location>
        <begin position="127"/>
        <end position="136"/>
    </location>
</feature>
<feature type="compositionally biased region" description="Basic and acidic residues" evidence="5">
    <location>
        <begin position="286"/>
        <end position="297"/>
    </location>
</feature>
<feature type="domain" description="FYVE-type" evidence="7">
    <location>
        <begin position="17"/>
        <end position="93"/>
    </location>
</feature>
<reference evidence="9 10" key="2">
    <citation type="journal article" date="2007" name="Genome Biol.">
        <title>Assembly of the Candida albicans genome into sixteen supercontigs aligned on the eight chromosomes.</title>
        <authorList>
            <person name="van het Hoog M."/>
            <person name="Rast T.J."/>
            <person name="Martchenko M."/>
            <person name="Grindle S."/>
            <person name="Dignard D."/>
            <person name="Hogues H."/>
            <person name="Cuomo C."/>
            <person name="Berriman M."/>
            <person name="Scherer S."/>
            <person name="Magee B.B."/>
            <person name="Whiteway M."/>
            <person name="Chibana H."/>
            <person name="Nantel A."/>
            <person name="Magee P.T."/>
        </authorList>
    </citation>
    <scope>GENOME REANNOTATION</scope>
    <source>
        <strain evidence="10">SC5314 / ATCC MYA-2876</strain>
    </source>
</reference>
<reference evidence="9 10" key="1">
    <citation type="journal article" date="2004" name="Proc. Natl. Acad. Sci. U.S.A.">
        <title>The diploid genome sequence of Candida albicans.</title>
        <authorList>
            <person name="Jones T."/>
            <person name="Federspiel N.A."/>
            <person name="Chibana H."/>
            <person name="Dungan J."/>
            <person name="Kalman S."/>
            <person name="Magee B.B."/>
            <person name="Newport G."/>
            <person name="Thorstenson Y.R."/>
            <person name="Agabian N."/>
            <person name="Magee P.T."/>
            <person name="Davis R.W."/>
            <person name="Scherer S."/>
        </authorList>
    </citation>
    <scope>NUCLEOTIDE SEQUENCE [LARGE SCALE GENOMIC DNA]</scope>
    <source>
        <strain evidence="10">SC5314 / ATCC MYA-2876</strain>
    </source>
</reference>
<dbReference type="GeneID" id="3639009"/>
<evidence type="ECO:0000256" key="1">
    <source>
        <dbReference type="ARBA" id="ARBA00022723"/>
    </source>
</evidence>
<reference evidence="9 10" key="3">
    <citation type="journal article" date="2013" name="Genome Biol.">
        <title>Assembly of a phased diploid Candida albicans genome facilitates allele-specific measurements and provides a simple model for repeat and indel structure.</title>
        <authorList>
            <person name="Muzzey D."/>
            <person name="Schwartz K."/>
            <person name="Weissman J.S."/>
            <person name="Sherlock G."/>
        </authorList>
    </citation>
    <scope>NUCLEOTIDE SEQUENCE [LARGE SCALE GENOMIC DNA]</scope>
    <source>
        <strain evidence="10">SC5314 / ATCC MYA-2876</strain>
    </source>
</reference>
<dbReference type="SMR" id="A0A1D8PU28"/>
<dbReference type="CDD" id="cd16489">
    <property type="entry name" value="mRING-CH-C4HC2H_ZNRF"/>
    <property type="match status" value="1"/>
</dbReference>
<feature type="domain" description="RING-type" evidence="6">
    <location>
        <begin position="316"/>
        <end position="358"/>
    </location>
</feature>
<dbReference type="InterPro" id="IPR013083">
    <property type="entry name" value="Znf_RING/FYVE/PHD"/>
</dbReference>
<gene>
    <name evidence="9" type="ordered locus">CAALFM_CR09750CA</name>
    <name evidence="8" type="ordered locus">orf19.7547</name>
</gene>
<feature type="region of interest" description="Disordered" evidence="5">
    <location>
        <begin position="274"/>
        <end position="313"/>
    </location>
</feature>
<dbReference type="KEGG" id="cal:CAALFM_CR09750CA"/>
<dbReference type="Pfam" id="PF01363">
    <property type="entry name" value="FYVE"/>
    <property type="match status" value="1"/>
</dbReference>
<dbReference type="InterPro" id="IPR001841">
    <property type="entry name" value="Znf_RING"/>
</dbReference>
<evidence type="ECO:0000259" key="6">
    <source>
        <dbReference type="PROSITE" id="PS50089"/>
    </source>
</evidence>
<evidence type="ECO:0000313" key="8">
    <source>
        <dbReference type="CGD" id="CAL0000176251"/>
    </source>
</evidence>
<dbReference type="OrthoDB" id="660555at2759"/>
<keyword evidence="1" id="KW-0479">Metal-binding</keyword>
<organism evidence="9 10">
    <name type="scientific">Candida albicans (strain SC5314 / ATCC MYA-2876)</name>
    <name type="common">Yeast</name>
    <dbReference type="NCBI Taxonomy" id="237561"/>
    <lineage>
        <taxon>Eukaryota</taxon>
        <taxon>Fungi</taxon>
        <taxon>Dikarya</taxon>
        <taxon>Ascomycota</taxon>
        <taxon>Saccharomycotina</taxon>
        <taxon>Pichiomycetes</taxon>
        <taxon>Debaryomycetaceae</taxon>
        <taxon>Candida/Lodderomyces clade</taxon>
        <taxon>Candida</taxon>
    </lineage>
</organism>
<protein>
    <submittedName>
        <fullName evidence="9">Phosphatidylinositol-3-phosphate-binding ubiquitin-protein ligase</fullName>
    </submittedName>
</protein>
<dbReference type="VEuPathDB" id="FungiDB:CR_09750C_A"/>
<dbReference type="SMART" id="SM00064">
    <property type="entry name" value="FYVE"/>
    <property type="match status" value="1"/>
</dbReference>
<dbReference type="PROSITE" id="PS50089">
    <property type="entry name" value="ZF_RING_2"/>
    <property type="match status" value="1"/>
</dbReference>
<proteinExistence type="predicted"/>
<dbReference type="PANTHER" id="PTHR23164">
    <property type="entry name" value="EARLY ENDOSOME ANTIGEN 1"/>
    <property type="match status" value="1"/>
</dbReference>
<dbReference type="PROSITE" id="PS50178">
    <property type="entry name" value="ZF_FYVE"/>
    <property type="match status" value="1"/>
</dbReference>
<evidence type="ECO:0000256" key="5">
    <source>
        <dbReference type="SAM" id="MobiDB-lite"/>
    </source>
</evidence>
<dbReference type="InterPro" id="IPR000306">
    <property type="entry name" value="Znf_FYVE"/>
</dbReference>
<evidence type="ECO:0000256" key="4">
    <source>
        <dbReference type="PROSITE-ProRule" id="PRU00175"/>
    </source>
</evidence>
<dbReference type="InterPro" id="IPR017455">
    <property type="entry name" value="Znf_FYVE-rel"/>
</dbReference>
<keyword evidence="10" id="KW-1185">Reference proteome</keyword>
<dbReference type="GO" id="GO:0008270">
    <property type="term" value="F:zinc ion binding"/>
    <property type="evidence" value="ECO:0007669"/>
    <property type="project" value="UniProtKB-KW"/>
</dbReference>
<evidence type="ECO:0000256" key="3">
    <source>
        <dbReference type="ARBA" id="ARBA00022833"/>
    </source>
</evidence>